<name>A0A9D1M9R0_9FIRM</name>
<sequence>MEKTETICIRLSEKERRQIEEKMSDCNIQNMSAYIRKVAIDGMIIHLDMHELREISRLMRYNSNNINQIAKRLNEGRGAYASDIKDIKEKQT</sequence>
<accession>A0A9D1M9R0</accession>
<evidence type="ECO:0000313" key="2">
    <source>
        <dbReference type="Proteomes" id="UP000824109"/>
    </source>
</evidence>
<dbReference type="InterPro" id="IPR053842">
    <property type="entry name" value="NikA-like"/>
</dbReference>
<reference evidence="1" key="1">
    <citation type="submission" date="2020-10" db="EMBL/GenBank/DDBJ databases">
        <authorList>
            <person name="Gilroy R."/>
        </authorList>
    </citation>
    <scope>NUCLEOTIDE SEQUENCE</scope>
    <source>
        <strain evidence="1">USAMLcec3-3695</strain>
    </source>
</reference>
<feature type="non-terminal residue" evidence="1">
    <location>
        <position position="92"/>
    </location>
</feature>
<protein>
    <submittedName>
        <fullName evidence="1">Plasmid mobilization relaxosome protein MobC</fullName>
    </submittedName>
</protein>
<proteinExistence type="predicted"/>
<gene>
    <name evidence="1" type="primary">mobC</name>
    <name evidence="1" type="ORF">IAA61_00545</name>
</gene>
<evidence type="ECO:0000313" key="1">
    <source>
        <dbReference type="EMBL" id="HIU56281.1"/>
    </source>
</evidence>
<dbReference type="Pfam" id="PF21983">
    <property type="entry name" value="NikA-like"/>
    <property type="match status" value="1"/>
</dbReference>
<reference evidence="1" key="2">
    <citation type="journal article" date="2021" name="PeerJ">
        <title>Extensive microbial diversity within the chicken gut microbiome revealed by metagenomics and culture.</title>
        <authorList>
            <person name="Gilroy R."/>
            <person name="Ravi A."/>
            <person name="Getino M."/>
            <person name="Pursley I."/>
            <person name="Horton D.L."/>
            <person name="Alikhan N.F."/>
            <person name="Baker D."/>
            <person name="Gharbi K."/>
            <person name="Hall N."/>
            <person name="Watson M."/>
            <person name="Adriaenssens E.M."/>
            <person name="Foster-Nyarko E."/>
            <person name="Jarju S."/>
            <person name="Secka A."/>
            <person name="Antonio M."/>
            <person name="Oren A."/>
            <person name="Chaudhuri R.R."/>
            <person name="La Ragione R."/>
            <person name="Hildebrand F."/>
            <person name="Pallen M.J."/>
        </authorList>
    </citation>
    <scope>NUCLEOTIDE SEQUENCE</scope>
    <source>
        <strain evidence="1">USAMLcec3-3695</strain>
    </source>
</reference>
<dbReference type="AlphaFoldDB" id="A0A9D1M9R0"/>
<dbReference type="Proteomes" id="UP000824109">
    <property type="component" value="Unassembled WGS sequence"/>
</dbReference>
<organism evidence="1 2">
    <name type="scientific">Candidatus Ornithomonoglobus merdipullorum</name>
    <dbReference type="NCBI Taxonomy" id="2840895"/>
    <lineage>
        <taxon>Bacteria</taxon>
        <taxon>Bacillati</taxon>
        <taxon>Bacillota</taxon>
        <taxon>Clostridia</taxon>
        <taxon>Candidatus Ornithomonoglobus</taxon>
    </lineage>
</organism>
<comment type="caution">
    <text evidence="1">The sequence shown here is derived from an EMBL/GenBank/DDBJ whole genome shotgun (WGS) entry which is preliminary data.</text>
</comment>
<dbReference type="EMBL" id="DVNB01000006">
    <property type="protein sequence ID" value="HIU56281.1"/>
    <property type="molecule type" value="Genomic_DNA"/>
</dbReference>